<accession>A0AAD9JWP7</accession>
<name>A0AAD9JWP7_9ANNE</name>
<reference evidence="1" key="1">
    <citation type="journal article" date="2023" name="Mol. Biol. Evol.">
        <title>Third-Generation Sequencing Reveals the Adaptive Role of the Epigenome in Three Deep-Sea Polychaetes.</title>
        <authorList>
            <person name="Perez M."/>
            <person name="Aroh O."/>
            <person name="Sun Y."/>
            <person name="Lan Y."/>
            <person name="Juniper S.K."/>
            <person name="Young C.R."/>
            <person name="Angers B."/>
            <person name="Qian P.Y."/>
        </authorList>
    </citation>
    <scope>NUCLEOTIDE SEQUENCE</scope>
    <source>
        <strain evidence="1">P08H-3</strain>
    </source>
</reference>
<dbReference type="EMBL" id="JAODUP010000128">
    <property type="protein sequence ID" value="KAK2160669.1"/>
    <property type="molecule type" value="Genomic_DNA"/>
</dbReference>
<dbReference type="AlphaFoldDB" id="A0AAD9JWP7"/>
<organism evidence="1 2">
    <name type="scientific">Paralvinella palmiformis</name>
    <dbReference type="NCBI Taxonomy" id="53620"/>
    <lineage>
        <taxon>Eukaryota</taxon>
        <taxon>Metazoa</taxon>
        <taxon>Spiralia</taxon>
        <taxon>Lophotrochozoa</taxon>
        <taxon>Annelida</taxon>
        <taxon>Polychaeta</taxon>
        <taxon>Sedentaria</taxon>
        <taxon>Canalipalpata</taxon>
        <taxon>Terebellida</taxon>
        <taxon>Terebelliformia</taxon>
        <taxon>Alvinellidae</taxon>
        <taxon>Paralvinella</taxon>
    </lineage>
</organism>
<keyword evidence="2" id="KW-1185">Reference proteome</keyword>
<comment type="caution">
    <text evidence="1">The sequence shown here is derived from an EMBL/GenBank/DDBJ whole genome shotgun (WGS) entry which is preliminary data.</text>
</comment>
<sequence length="115" mass="13213">MKVKLTKKVQDINIFRNAKDMADQLRLIASSVDCCQVDRMLRWLQHVIRGCHFLILPNSSHPHSNTSSSNTSSKQFSRNISQPTIYIRHIKETNYALLGSRIPGELTYSRESQVI</sequence>
<evidence type="ECO:0000313" key="2">
    <source>
        <dbReference type="Proteomes" id="UP001208570"/>
    </source>
</evidence>
<protein>
    <submittedName>
        <fullName evidence="1">Uncharacterized protein</fullName>
    </submittedName>
</protein>
<dbReference type="Proteomes" id="UP001208570">
    <property type="component" value="Unassembled WGS sequence"/>
</dbReference>
<gene>
    <name evidence="1" type="ORF">LSH36_128g04002</name>
</gene>
<proteinExistence type="predicted"/>
<evidence type="ECO:0000313" key="1">
    <source>
        <dbReference type="EMBL" id="KAK2160669.1"/>
    </source>
</evidence>